<dbReference type="Pfam" id="PF05016">
    <property type="entry name" value="ParE_toxin"/>
    <property type="match status" value="1"/>
</dbReference>
<keyword evidence="1" id="KW-1277">Toxin-antitoxin system</keyword>
<dbReference type="EMBL" id="JAGVWF010000040">
    <property type="protein sequence ID" value="MBS3059384.1"/>
    <property type="molecule type" value="Genomic_DNA"/>
</dbReference>
<sequence length="81" mass="9681">MDAVFSDEFKKQMTKIKDKGTMRKLQKAVERVLSNPAKGKFLGRELAGKKSIRIKPFRLIFEPKQNRIEFHTFEHREKVYR</sequence>
<dbReference type="InterPro" id="IPR007712">
    <property type="entry name" value="RelE/ParE_toxin"/>
</dbReference>
<organism evidence="2 4">
    <name type="scientific">Candidatus Iainarchaeum sp</name>
    <dbReference type="NCBI Taxonomy" id="3101447"/>
    <lineage>
        <taxon>Archaea</taxon>
        <taxon>Candidatus Iainarchaeota</taxon>
        <taxon>Candidatus Iainarchaeia</taxon>
        <taxon>Candidatus Iainarchaeales</taxon>
        <taxon>Candidatus Iainarchaeaceae</taxon>
        <taxon>Candidatus Iainarchaeum</taxon>
    </lineage>
</organism>
<protein>
    <submittedName>
        <fullName evidence="2">Type II toxin-antitoxin system RelE/ParE family toxin</fullName>
    </submittedName>
</protein>
<dbReference type="Proteomes" id="UP000683213">
    <property type="component" value="Unassembled WGS sequence"/>
</dbReference>
<dbReference type="AlphaFoldDB" id="A0A7J4ISK4"/>
<dbReference type="Gene3D" id="3.30.2310.20">
    <property type="entry name" value="RelE-like"/>
    <property type="match status" value="1"/>
</dbReference>
<name>A0A7J4ISK4_9ARCH</name>
<evidence type="ECO:0000313" key="3">
    <source>
        <dbReference type="EMBL" id="MBS3059384.1"/>
    </source>
</evidence>
<evidence type="ECO:0000256" key="1">
    <source>
        <dbReference type="ARBA" id="ARBA00022649"/>
    </source>
</evidence>
<dbReference type="InterPro" id="IPR035093">
    <property type="entry name" value="RelE/ParE_toxin_dom_sf"/>
</dbReference>
<dbReference type="Proteomes" id="UP000577419">
    <property type="component" value="Unassembled WGS sequence"/>
</dbReference>
<reference evidence="3" key="2">
    <citation type="submission" date="2021-03" db="EMBL/GenBank/DDBJ databases">
        <authorList>
            <person name="Jaffe A."/>
        </authorList>
    </citation>
    <scope>NUCLEOTIDE SEQUENCE</scope>
    <source>
        <strain evidence="3">RIFCSPHIGHO2_01_FULL_GW2011_AR10_43_9</strain>
    </source>
</reference>
<reference evidence="3" key="3">
    <citation type="submission" date="2021-05" db="EMBL/GenBank/DDBJ databases">
        <title>Protein family content uncovers lineage relationships and bacterial pathway maintenance mechanisms in DPANN archaea.</title>
        <authorList>
            <person name="Castelle C.J."/>
            <person name="Meheust R."/>
            <person name="Jaffe A.L."/>
            <person name="Seitz K."/>
            <person name="Gong X."/>
            <person name="Baker B.J."/>
            <person name="Banfield J.F."/>
        </authorList>
    </citation>
    <scope>NUCLEOTIDE SEQUENCE</scope>
    <source>
        <strain evidence="3">RIFCSPHIGHO2_01_FULL_GW2011_AR10_43_9</strain>
    </source>
</reference>
<gene>
    <name evidence="2" type="ORF">HA237_03970</name>
    <name evidence="3" type="ORF">J4224_03085</name>
</gene>
<dbReference type="EMBL" id="DUFG01000018">
    <property type="protein sequence ID" value="HIH08501.1"/>
    <property type="molecule type" value="Genomic_DNA"/>
</dbReference>
<proteinExistence type="predicted"/>
<reference evidence="2" key="1">
    <citation type="journal article" date="2020" name="bioRxiv">
        <title>A rank-normalized archaeal taxonomy based on genome phylogeny resolves widespread incomplete and uneven classifications.</title>
        <authorList>
            <person name="Rinke C."/>
            <person name="Chuvochina M."/>
            <person name="Mussig A.J."/>
            <person name="Chaumeil P.-A."/>
            <person name="Waite D.W."/>
            <person name="Whitman W.B."/>
            <person name="Parks D.H."/>
            <person name="Hugenholtz P."/>
        </authorList>
    </citation>
    <scope>NUCLEOTIDE SEQUENCE</scope>
    <source>
        <strain evidence="2">UBA10011</strain>
    </source>
</reference>
<evidence type="ECO:0000313" key="4">
    <source>
        <dbReference type="Proteomes" id="UP000577419"/>
    </source>
</evidence>
<evidence type="ECO:0000313" key="2">
    <source>
        <dbReference type="EMBL" id="HIH08501.1"/>
    </source>
</evidence>
<dbReference type="SUPFAM" id="SSF143011">
    <property type="entry name" value="RelE-like"/>
    <property type="match status" value="1"/>
</dbReference>
<comment type="caution">
    <text evidence="2">The sequence shown here is derived from an EMBL/GenBank/DDBJ whole genome shotgun (WGS) entry which is preliminary data.</text>
</comment>
<accession>A0A7J4ISK4</accession>